<dbReference type="SMART" id="SM00575">
    <property type="entry name" value="ZnF_PMZ"/>
    <property type="match status" value="1"/>
</dbReference>
<dbReference type="InterPro" id="IPR004332">
    <property type="entry name" value="Transposase_MuDR"/>
</dbReference>
<organism evidence="7 8">
    <name type="scientific">Vitis vinifera</name>
    <name type="common">Grape</name>
    <dbReference type="NCBI Taxonomy" id="29760"/>
    <lineage>
        <taxon>Eukaryota</taxon>
        <taxon>Viridiplantae</taxon>
        <taxon>Streptophyta</taxon>
        <taxon>Embryophyta</taxon>
        <taxon>Tracheophyta</taxon>
        <taxon>Spermatophyta</taxon>
        <taxon>Magnoliopsida</taxon>
        <taxon>eudicotyledons</taxon>
        <taxon>Gunneridae</taxon>
        <taxon>Pentapetalae</taxon>
        <taxon>rosids</taxon>
        <taxon>Vitales</taxon>
        <taxon>Vitaceae</taxon>
        <taxon>Viteae</taxon>
        <taxon>Vitis</taxon>
    </lineage>
</organism>
<dbReference type="PROSITE" id="PS50966">
    <property type="entry name" value="ZF_SWIM"/>
    <property type="match status" value="1"/>
</dbReference>
<feature type="compositionally biased region" description="Basic residues" evidence="5">
    <location>
        <begin position="1190"/>
        <end position="1206"/>
    </location>
</feature>
<evidence type="ECO:0000313" key="7">
    <source>
        <dbReference type="EMBL" id="RVX14753.1"/>
    </source>
</evidence>
<dbReference type="Pfam" id="PF03108">
    <property type="entry name" value="DBD_Tnp_Mut"/>
    <property type="match status" value="1"/>
</dbReference>
<evidence type="ECO:0000256" key="5">
    <source>
        <dbReference type="SAM" id="MobiDB-lite"/>
    </source>
</evidence>
<evidence type="ECO:0000313" key="8">
    <source>
        <dbReference type="Proteomes" id="UP000288805"/>
    </source>
</evidence>
<proteinExistence type="predicted"/>
<dbReference type="InterPro" id="IPR019557">
    <property type="entry name" value="AminoTfrase-like_pln_mobile"/>
</dbReference>
<feature type="domain" description="SWIM-type" evidence="6">
    <location>
        <begin position="489"/>
        <end position="521"/>
    </location>
</feature>
<dbReference type="GO" id="GO:0008270">
    <property type="term" value="F:zinc ion binding"/>
    <property type="evidence" value="ECO:0007669"/>
    <property type="project" value="UniProtKB-KW"/>
</dbReference>
<feature type="compositionally biased region" description="Low complexity" evidence="5">
    <location>
        <begin position="1046"/>
        <end position="1055"/>
    </location>
</feature>
<name>A0A438K0P0_VITVI</name>
<dbReference type="PANTHER" id="PTHR46033:SF8">
    <property type="entry name" value="PROTEIN MAINTENANCE OF MERISTEMS-LIKE"/>
    <property type="match status" value="1"/>
</dbReference>
<keyword evidence="3" id="KW-0862">Zinc</keyword>
<dbReference type="InterPro" id="IPR007527">
    <property type="entry name" value="Znf_SWIM"/>
</dbReference>
<evidence type="ECO:0000256" key="3">
    <source>
        <dbReference type="ARBA" id="ARBA00022833"/>
    </source>
</evidence>
<dbReference type="GO" id="GO:0010073">
    <property type="term" value="P:meristem maintenance"/>
    <property type="evidence" value="ECO:0007669"/>
    <property type="project" value="InterPro"/>
</dbReference>
<protein>
    <submittedName>
        <fullName evidence="7">Serine/threonine-protein phosphatase 7 long form-like</fullName>
    </submittedName>
</protein>
<dbReference type="InterPro" id="IPR006564">
    <property type="entry name" value="Znf_PMZ"/>
</dbReference>
<sequence length="1240" mass="141667">MGATNNYVDIPFTNENDDVEFYDEDEINEMHYDDEPPTNKVSSDDGEHIMPSPMFKQLNWDAINSMTAEPLTPRTGLWNESNELFKGLRFESKEDLQYAVKRYAICRNQHLVVCESEPQLWAVRCKKWQEGCNWRLRACHRKSHGMFEITKYAGPHTCVYPKLSQDHSQLDSTLIAREIQNVVQRDHTTSIATLHQIVKDKFGYDVHYRRIWEAKRKAMLRVFGDWDESYQALPKWMNILQLTNPGTKVVWKTIPLGGISGTCGLCVFFGHLGQVLKGSNIADQLYKLMEESQDSWSWFLIALRHHVTQREGICLISDRHAGINAAVRNPSVGWSPPHAQHRYCLRHVKYERYMEELKRLDEKSVAWFSKLDTQKWTQAYDLGYRYGWMTTNIVECINGVLKGARMLPITALVQLTFYRCVSYFETRRAEIRARMAVGDVYTAYAIEKFRRAEAKASGHTVTIFHRIHETFEVITALHGFHMDKGRNKQVVKLNEGTCSCNKWQSFGIPCSHVLAVSAHMRIDSWQLVEKYYRLDAYASCYAPEFNPIPHESYWPYHRTMEPGPLDPTVLHGQATHRSSAAWTGVDSKELHCRRRKAIFHRTSVLDGRIIPLLQQAGFYGVARLGFISLDWHLITAFVERWRPETHTFHLPQGECTITLQDIAMLIGLPVDGDVVTGSTCLDWRRVCYSLLGLTPGDTDIDGQRLHLTWLSQSFPTLAPDADEESIQRYTRAYILQLIRGFLFSGKSSDKVHLMFLPLLEDFEVAGRFPFIAPHRLRIAPHDDQLPPPPLAIRWRDEFQTTSISMHVLAQYRHHLDRLTADQIIWQPYVDDMNVGLPDYCTAGKDIWCTISPLICFHIIEWHRPDRVLRQFGFRQGIPQPCDNESILHKCDLRGRHDVDWTTRHGDYIRRWSSRREHIARGEMAIGSLGYHDPYMVWYRSITIRFLTRTGSFHELLTTSIHQIYDIAPPDDFRIRRLCTTVLEAIHEMDRLDAPFSVDATTQLQPPSGDVRLTRRGPRTREIRHTPAVARVRPSTDISPPPHQQPTSSITRSGGVRTRGGGPHTRSSPPPHQQPISSITRSGGVQTRGGGPHTRSSPPLYQQPISPITRSGGVRTRGGGPHTRSSPPLHQQPISPITRSGGETPITPMEVPSTPPVVPLVASSPPSIEATLVHEELVHIANDDQQGQKTNRGRGHGRGRGRRRGRGAHGGLHVSPIEPLVKHAHHRRPLRKRKAPSCGTH</sequence>
<dbReference type="AlphaFoldDB" id="A0A438K0P0"/>
<evidence type="ECO:0000259" key="6">
    <source>
        <dbReference type="PROSITE" id="PS50966"/>
    </source>
</evidence>
<dbReference type="Proteomes" id="UP000288805">
    <property type="component" value="Unassembled WGS sequence"/>
</dbReference>
<gene>
    <name evidence="7" type="primary">MAIL3_90</name>
    <name evidence="7" type="ORF">CK203_012164</name>
</gene>
<dbReference type="Pfam" id="PF10536">
    <property type="entry name" value="PMD"/>
    <property type="match status" value="2"/>
</dbReference>
<feature type="compositionally biased region" description="Polar residues" evidence="5">
    <location>
        <begin position="1124"/>
        <end position="1137"/>
    </location>
</feature>
<feature type="region of interest" description="Disordered" evidence="5">
    <location>
        <begin position="997"/>
        <end position="1156"/>
    </location>
</feature>
<dbReference type="PANTHER" id="PTHR46033">
    <property type="entry name" value="PROTEIN MAIN-LIKE 2"/>
    <property type="match status" value="1"/>
</dbReference>
<comment type="caution">
    <text evidence="7">The sequence shown here is derived from an EMBL/GenBank/DDBJ whole genome shotgun (WGS) entry which is preliminary data.</text>
</comment>
<keyword evidence="1" id="KW-0479">Metal-binding</keyword>
<dbReference type="EMBL" id="QGNW01000020">
    <property type="protein sequence ID" value="RVX14753.1"/>
    <property type="molecule type" value="Genomic_DNA"/>
</dbReference>
<dbReference type="InterPro" id="IPR044824">
    <property type="entry name" value="MAIN-like"/>
</dbReference>
<feature type="region of interest" description="Disordered" evidence="5">
    <location>
        <begin position="1181"/>
        <end position="1240"/>
    </location>
</feature>
<keyword evidence="2 4" id="KW-0863">Zinc-finger</keyword>
<reference evidence="7 8" key="1">
    <citation type="journal article" date="2018" name="PLoS Genet.">
        <title>Population sequencing reveals clonal diversity and ancestral inbreeding in the grapevine cultivar Chardonnay.</title>
        <authorList>
            <person name="Roach M.J."/>
            <person name="Johnson D.L."/>
            <person name="Bohlmann J."/>
            <person name="van Vuuren H.J."/>
            <person name="Jones S.J."/>
            <person name="Pretorius I.S."/>
            <person name="Schmidt S.A."/>
            <person name="Borneman A.R."/>
        </authorList>
    </citation>
    <scope>NUCLEOTIDE SEQUENCE [LARGE SCALE GENOMIC DNA]</scope>
    <source>
        <strain evidence="8">cv. Chardonnay</strain>
        <tissue evidence="7">Leaf</tissue>
    </source>
</reference>
<dbReference type="Pfam" id="PF04434">
    <property type="entry name" value="SWIM"/>
    <property type="match status" value="1"/>
</dbReference>
<feature type="compositionally biased region" description="Basic residues" evidence="5">
    <location>
        <begin position="1221"/>
        <end position="1234"/>
    </location>
</feature>
<feature type="compositionally biased region" description="Polar residues" evidence="5">
    <location>
        <begin position="1093"/>
        <end position="1107"/>
    </location>
</feature>
<evidence type="ECO:0000256" key="4">
    <source>
        <dbReference type="PROSITE-ProRule" id="PRU00325"/>
    </source>
</evidence>
<evidence type="ECO:0000256" key="2">
    <source>
        <dbReference type="ARBA" id="ARBA00022771"/>
    </source>
</evidence>
<evidence type="ECO:0000256" key="1">
    <source>
        <dbReference type="ARBA" id="ARBA00022723"/>
    </source>
</evidence>
<accession>A0A438K0P0</accession>